<protein>
    <submittedName>
        <fullName evidence="3">Uncharacterized protein</fullName>
    </submittedName>
</protein>
<name>A0A543I0J1_9MICO</name>
<dbReference type="EMBL" id="VFPM01000001">
    <property type="protein sequence ID" value="TQM64117.1"/>
    <property type="molecule type" value="Genomic_DNA"/>
</dbReference>
<evidence type="ECO:0000256" key="2">
    <source>
        <dbReference type="SAM" id="Phobius"/>
    </source>
</evidence>
<feature type="transmembrane region" description="Helical" evidence="2">
    <location>
        <begin position="37"/>
        <end position="56"/>
    </location>
</feature>
<accession>A0A543I0J1</accession>
<feature type="region of interest" description="Disordered" evidence="1">
    <location>
        <begin position="1"/>
        <end position="22"/>
    </location>
</feature>
<reference evidence="3 4" key="1">
    <citation type="submission" date="2019-06" db="EMBL/GenBank/DDBJ databases">
        <title>Genome sequencing of plant associated microbes to promote plant fitness in Sorghum bicolor and Oryza sativa.</title>
        <authorList>
            <person name="Coleman-Derr D."/>
        </authorList>
    </citation>
    <scope>NUCLEOTIDE SEQUENCE [LARGE SCALE GENOMIC DNA]</scope>
    <source>
        <strain evidence="3 4">KV-663</strain>
    </source>
</reference>
<keyword evidence="2" id="KW-0812">Transmembrane</keyword>
<gene>
    <name evidence="3" type="ORF">FBY41_0477</name>
</gene>
<feature type="transmembrane region" description="Helical" evidence="2">
    <location>
        <begin position="154"/>
        <end position="175"/>
    </location>
</feature>
<feature type="compositionally biased region" description="Pro residues" evidence="1">
    <location>
        <begin position="1"/>
        <end position="18"/>
    </location>
</feature>
<evidence type="ECO:0000256" key="1">
    <source>
        <dbReference type="SAM" id="MobiDB-lite"/>
    </source>
</evidence>
<proteinExistence type="predicted"/>
<sequence length="179" mass="17793">MTTPGPAPVGRPTDPPPYAWLDDPAQPFGPVGVGTTLTMGSFVTGLGLLGVGYGIFGGADARVARLVVGVAFVVLGAVILRMGLARQAWRARNPGIDPLEAAVTSGANVGSALGDDSATGRIGRWILAGVCAAVVLVCVLALTRIGSGQSEGGVGAIVLVVLLGALAGTVGVLTLRRAK</sequence>
<dbReference type="Proteomes" id="UP000316747">
    <property type="component" value="Unassembled WGS sequence"/>
</dbReference>
<evidence type="ECO:0000313" key="3">
    <source>
        <dbReference type="EMBL" id="TQM64117.1"/>
    </source>
</evidence>
<keyword evidence="4" id="KW-1185">Reference proteome</keyword>
<dbReference type="AlphaFoldDB" id="A0A543I0J1"/>
<evidence type="ECO:0000313" key="4">
    <source>
        <dbReference type="Proteomes" id="UP000316747"/>
    </source>
</evidence>
<feature type="transmembrane region" description="Helical" evidence="2">
    <location>
        <begin position="63"/>
        <end position="84"/>
    </location>
</feature>
<organism evidence="3 4">
    <name type="scientific">Humibacillus xanthopallidus</name>
    <dbReference type="NCBI Taxonomy" id="412689"/>
    <lineage>
        <taxon>Bacteria</taxon>
        <taxon>Bacillati</taxon>
        <taxon>Actinomycetota</taxon>
        <taxon>Actinomycetes</taxon>
        <taxon>Micrococcales</taxon>
        <taxon>Intrasporangiaceae</taxon>
        <taxon>Humibacillus</taxon>
    </lineage>
</organism>
<dbReference type="RefSeq" id="WP_185748853.1">
    <property type="nucleotide sequence ID" value="NZ_VFPM01000001.1"/>
</dbReference>
<keyword evidence="2" id="KW-0472">Membrane</keyword>
<feature type="transmembrane region" description="Helical" evidence="2">
    <location>
        <begin position="122"/>
        <end position="142"/>
    </location>
</feature>
<keyword evidence="2" id="KW-1133">Transmembrane helix</keyword>
<comment type="caution">
    <text evidence="3">The sequence shown here is derived from an EMBL/GenBank/DDBJ whole genome shotgun (WGS) entry which is preliminary data.</text>
</comment>